<sequence length="217" mass="24522">MRTKVVLIGVGGATCSGKTTLAKHLRNIIPDSVIIHQDPQELVPYHPIHKVQDWDAPAGAISWDRLVKFLRQVKATGEIPPDHRSHDHLNEQKDIPLDAESRDYWTKEFQRLKEEYGERTKQEGGEEVKIVWGLVDGFLLYWHQGTLWRDPPGYWEDIVYPAYIEAHEAVFEGGDVENGAPTGKVLGLIVLESLQMTMGEAVGRCCEVIKQLASEMV</sequence>
<accession>A0A8H5F3Z7</accession>
<evidence type="ECO:0000313" key="1">
    <source>
        <dbReference type="EMBL" id="KAF5322737.1"/>
    </source>
</evidence>
<name>A0A8H5F3Z7_9AGAR</name>
<dbReference type="AlphaFoldDB" id="A0A8H5F3Z7"/>
<dbReference type="Gene3D" id="3.40.50.300">
    <property type="entry name" value="P-loop containing nucleotide triphosphate hydrolases"/>
    <property type="match status" value="1"/>
</dbReference>
<organism evidence="1 2">
    <name type="scientific">Psilocybe cf. subviscida</name>
    <dbReference type="NCBI Taxonomy" id="2480587"/>
    <lineage>
        <taxon>Eukaryota</taxon>
        <taxon>Fungi</taxon>
        <taxon>Dikarya</taxon>
        <taxon>Basidiomycota</taxon>
        <taxon>Agaricomycotina</taxon>
        <taxon>Agaricomycetes</taxon>
        <taxon>Agaricomycetidae</taxon>
        <taxon>Agaricales</taxon>
        <taxon>Agaricineae</taxon>
        <taxon>Strophariaceae</taxon>
        <taxon>Psilocybe</taxon>
    </lineage>
</organism>
<proteinExistence type="predicted"/>
<dbReference type="InterPro" id="IPR027417">
    <property type="entry name" value="P-loop_NTPase"/>
</dbReference>
<keyword evidence="2" id="KW-1185">Reference proteome</keyword>
<evidence type="ECO:0000313" key="2">
    <source>
        <dbReference type="Proteomes" id="UP000567179"/>
    </source>
</evidence>
<dbReference type="SUPFAM" id="SSF52540">
    <property type="entry name" value="P-loop containing nucleoside triphosphate hydrolases"/>
    <property type="match status" value="1"/>
</dbReference>
<reference evidence="1 2" key="1">
    <citation type="journal article" date="2020" name="ISME J.">
        <title>Uncovering the hidden diversity of litter-decomposition mechanisms in mushroom-forming fungi.</title>
        <authorList>
            <person name="Floudas D."/>
            <person name="Bentzer J."/>
            <person name="Ahren D."/>
            <person name="Johansson T."/>
            <person name="Persson P."/>
            <person name="Tunlid A."/>
        </authorList>
    </citation>
    <scope>NUCLEOTIDE SEQUENCE [LARGE SCALE GENOMIC DNA]</scope>
    <source>
        <strain evidence="1 2">CBS 101986</strain>
    </source>
</reference>
<comment type="caution">
    <text evidence="1">The sequence shown here is derived from an EMBL/GenBank/DDBJ whole genome shotgun (WGS) entry which is preliminary data.</text>
</comment>
<dbReference type="OrthoDB" id="10041966at2759"/>
<dbReference type="Proteomes" id="UP000567179">
    <property type="component" value="Unassembled WGS sequence"/>
</dbReference>
<protein>
    <recommendedName>
        <fullName evidence="3">P-loop containing nucleoside triphosphate hydrolase protein</fullName>
    </recommendedName>
</protein>
<dbReference type="EMBL" id="JAACJJ010000028">
    <property type="protein sequence ID" value="KAF5322737.1"/>
    <property type="molecule type" value="Genomic_DNA"/>
</dbReference>
<evidence type="ECO:0008006" key="3">
    <source>
        <dbReference type="Google" id="ProtNLM"/>
    </source>
</evidence>
<gene>
    <name evidence="1" type="ORF">D9619_001736</name>
</gene>